<name>W7I0E0_9PEZI</name>
<accession>W7I0E0</accession>
<organism evidence="1 2">
    <name type="scientific">Drechslerella stenobrocha 248</name>
    <dbReference type="NCBI Taxonomy" id="1043628"/>
    <lineage>
        <taxon>Eukaryota</taxon>
        <taxon>Fungi</taxon>
        <taxon>Dikarya</taxon>
        <taxon>Ascomycota</taxon>
        <taxon>Pezizomycotina</taxon>
        <taxon>Orbiliomycetes</taxon>
        <taxon>Orbiliales</taxon>
        <taxon>Orbiliaceae</taxon>
        <taxon>Drechslerella</taxon>
    </lineage>
</organism>
<dbReference type="AlphaFoldDB" id="W7I0E0"/>
<dbReference type="Proteomes" id="UP000024837">
    <property type="component" value="Unassembled WGS sequence"/>
</dbReference>
<dbReference type="EMBL" id="KI966422">
    <property type="protein sequence ID" value="EWC45952.1"/>
    <property type="molecule type" value="Genomic_DNA"/>
</dbReference>
<reference evidence="1 2" key="1">
    <citation type="submission" date="2013-05" db="EMBL/GenBank/DDBJ databases">
        <title>Drechslerella stenobrocha genome reveals carnivorous origination and mechanical trapping mechanism of predatory fungi.</title>
        <authorList>
            <person name="Liu X."/>
            <person name="Zhang W."/>
            <person name="Liu K."/>
        </authorList>
    </citation>
    <scope>NUCLEOTIDE SEQUENCE [LARGE SCALE GENOMIC DNA]</scope>
    <source>
        <strain evidence="1 2">248</strain>
    </source>
</reference>
<proteinExistence type="predicted"/>
<evidence type="ECO:0000313" key="1">
    <source>
        <dbReference type="EMBL" id="EWC45952.1"/>
    </source>
</evidence>
<evidence type="ECO:0000313" key="2">
    <source>
        <dbReference type="Proteomes" id="UP000024837"/>
    </source>
</evidence>
<gene>
    <name evidence="1" type="ORF">DRE_04745</name>
</gene>
<protein>
    <submittedName>
        <fullName evidence="1">Uncharacterized protein</fullName>
    </submittedName>
</protein>
<keyword evidence="2" id="KW-1185">Reference proteome</keyword>
<dbReference type="HOGENOM" id="CLU_1475148_0_0_1"/>
<sequence>MSTVQNLAPLDIFHPSFYSVERYCRRLRPQNLHLDRRIVCNIVISYLLKCGNTRESLLSEPPRSIAAVVDVCNCIFAADVAAAVREKLEGICETFGETIRAENGEAQKWVGRDSTLEDWIYALVERECKFYNGRMKRIGVELEAQEAAKKRKVWWRMRAALGRFVKRVVRRVDWRVGEKHGGV</sequence>